<keyword evidence="5 11" id="KW-0863">Zinc-finger</keyword>
<dbReference type="PROSITE" id="PS51915">
    <property type="entry name" value="ZAD"/>
    <property type="match status" value="1"/>
</dbReference>
<evidence type="ECO:0000256" key="6">
    <source>
        <dbReference type="ARBA" id="ARBA00022833"/>
    </source>
</evidence>
<dbReference type="FunFam" id="3.30.160.60:FF:001370">
    <property type="entry name" value="Zinc finger protein"/>
    <property type="match status" value="1"/>
</dbReference>
<dbReference type="PROSITE" id="PS00028">
    <property type="entry name" value="ZINC_FINGER_C2H2_1"/>
    <property type="match status" value="6"/>
</dbReference>
<keyword evidence="9" id="KW-0804">Transcription</keyword>
<feature type="binding site" evidence="12">
    <location>
        <position position="16"/>
    </location>
    <ligand>
        <name>Zn(2+)</name>
        <dbReference type="ChEBI" id="CHEBI:29105"/>
    </ligand>
</feature>
<dbReference type="Pfam" id="PF00096">
    <property type="entry name" value="zf-C2H2"/>
    <property type="match status" value="4"/>
</dbReference>
<dbReference type="SUPFAM" id="SSF57667">
    <property type="entry name" value="beta-beta-alpha zinc fingers"/>
    <property type="match status" value="3"/>
</dbReference>
<feature type="binding site" evidence="12">
    <location>
        <position position="73"/>
    </location>
    <ligand>
        <name>Zn(2+)</name>
        <dbReference type="ChEBI" id="CHEBI:29105"/>
    </ligand>
</feature>
<comment type="subcellular location">
    <subcellularLocation>
        <location evidence="1">Nucleus</location>
    </subcellularLocation>
</comment>
<evidence type="ECO:0000256" key="9">
    <source>
        <dbReference type="ARBA" id="ARBA00023163"/>
    </source>
</evidence>
<feature type="binding site" evidence="12">
    <location>
        <position position="70"/>
    </location>
    <ligand>
        <name>Zn(2+)</name>
        <dbReference type="ChEBI" id="CHEBI:29105"/>
    </ligand>
</feature>
<dbReference type="EMBL" id="JANEYG010000002">
    <property type="protein sequence ID" value="KAJ8925019.1"/>
    <property type="molecule type" value="Genomic_DNA"/>
</dbReference>
<dbReference type="InterPro" id="IPR012934">
    <property type="entry name" value="Znf_AD"/>
</dbReference>
<gene>
    <name evidence="15" type="ORF">NQ315_001185</name>
</gene>
<evidence type="ECO:0000256" key="1">
    <source>
        <dbReference type="ARBA" id="ARBA00004123"/>
    </source>
</evidence>
<keyword evidence="7" id="KW-0805">Transcription regulation</keyword>
<evidence type="ECO:0000256" key="4">
    <source>
        <dbReference type="ARBA" id="ARBA00022737"/>
    </source>
</evidence>
<feature type="domain" description="C2H2-type" evidence="13">
    <location>
        <begin position="437"/>
        <end position="464"/>
    </location>
</feature>
<feature type="domain" description="ZAD" evidence="14">
    <location>
        <begin position="14"/>
        <end position="97"/>
    </location>
</feature>
<dbReference type="SUPFAM" id="SSF57716">
    <property type="entry name" value="Glucocorticoid receptor-like (DNA-binding domain)"/>
    <property type="match status" value="1"/>
</dbReference>
<dbReference type="FunFam" id="3.30.160.60:FF:000100">
    <property type="entry name" value="Zinc finger 45-like"/>
    <property type="match status" value="1"/>
</dbReference>
<dbReference type="Gene3D" id="3.30.160.60">
    <property type="entry name" value="Classic Zinc Finger"/>
    <property type="match status" value="5"/>
</dbReference>
<dbReference type="PROSITE" id="PS50157">
    <property type="entry name" value="ZINC_FINGER_C2H2_2"/>
    <property type="match status" value="5"/>
</dbReference>
<feature type="binding site" evidence="12">
    <location>
        <position position="19"/>
    </location>
    <ligand>
        <name>Zn(2+)</name>
        <dbReference type="ChEBI" id="CHEBI:29105"/>
    </ligand>
</feature>
<dbReference type="SMART" id="SM00355">
    <property type="entry name" value="ZnF_C2H2"/>
    <property type="match status" value="8"/>
</dbReference>
<dbReference type="PANTHER" id="PTHR24390">
    <property type="entry name" value="ZINC FINGER PROTEIN"/>
    <property type="match status" value="1"/>
</dbReference>
<comment type="similarity">
    <text evidence="2">Belongs to the krueppel C2H2-type zinc-finger protein family.</text>
</comment>
<evidence type="ECO:0000256" key="10">
    <source>
        <dbReference type="ARBA" id="ARBA00023242"/>
    </source>
</evidence>
<evidence type="ECO:0000256" key="8">
    <source>
        <dbReference type="ARBA" id="ARBA00023125"/>
    </source>
</evidence>
<dbReference type="GO" id="GO:0003682">
    <property type="term" value="F:chromatin binding"/>
    <property type="evidence" value="ECO:0007669"/>
    <property type="project" value="UniProtKB-ARBA"/>
</dbReference>
<dbReference type="AlphaFoldDB" id="A0AAV8WES4"/>
<sequence>MNVESIIDLEDVENKCRICLQHSDQMIALNCTYKEENGDAKPLLVSDILESIFFAKLSSDFDASYPEAVCLTCYESATVAYELKATFKKTQYILETFPRDLKLSSLPESENCFTLCEDSNGSQETSDVNNVANKDQSIEEASETKNFMHIHPGVVPFEDNDQNDFFILKVTDDDNQDDIEVNQDAGSGNAKIAPPIKVVAKKTPVRVQKNGRKYMQVLFRCSFCRKYLKNKPSYEQHKQICQTNLRRRSKITTLVQSPKIMPQRWRREKPSTEILMSTVQKLLAKVTPVKQKDEIVTCKICQKVCTNPRNYSYHMLTKHRDKKYFCNVCNKAFSTKLSRDHHLETHTKNECREVCPECGKGFHYRGALFYHMKIHRGERNYMCSYCGHKFLNASGLSNHMLIHTGEKPWKCKICDRSFRSASILKNHERTHTGEKPHACKYCGKRFITSYSCRVHMAGHRGNFPCHLCKWSLIDKEVLKLHLKFKHGKEDEANIEDSE</sequence>
<dbReference type="InterPro" id="IPR036236">
    <property type="entry name" value="Znf_C2H2_sf"/>
</dbReference>
<organism evidence="15 16">
    <name type="scientific">Exocentrus adspersus</name>
    <dbReference type="NCBI Taxonomy" id="1586481"/>
    <lineage>
        <taxon>Eukaryota</taxon>
        <taxon>Metazoa</taxon>
        <taxon>Ecdysozoa</taxon>
        <taxon>Arthropoda</taxon>
        <taxon>Hexapoda</taxon>
        <taxon>Insecta</taxon>
        <taxon>Pterygota</taxon>
        <taxon>Neoptera</taxon>
        <taxon>Endopterygota</taxon>
        <taxon>Coleoptera</taxon>
        <taxon>Polyphaga</taxon>
        <taxon>Cucujiformia</taxon>
        <taxon>Chrysomeloidea</taxon>
        <taxon>Cerambycidae</taxon>
        <taxon>Lamiinae</taxon>
        <taxon>Acanthocinini</taxon>
        <taxon>Exocentrus</taxon>
    </lineage>
</organism>
<evidence type="ECO:0000256" key="5">
    <source>
        <dbReference type="ARBA" id="ARBA00022771"/>
    </source>
</evidence>
<dbReference type="PANTHER" id="PTHR24390:SF79">
    <property type="entry name" value="ASPARAGINE-RICH ZINC FINGER PROTEIN AZF1"/>
    <property type="match status" value="1"/>
</dbReference>
<evidence type="ECO:0000256" key="2">
    <source>
        <dbReference type="ARBA" id="ARBA00006991"/>
    </source>
</evidence>
<dbReference type="GO" id="GO:0006357">
    <property type="term" value="P:regulation of transcription by RNA polymerase II"/>
    <property type="evidence" value="ECO:0007669"/>
    <property type="project" value="TreeGrafter"/>
</dbReference>
<feature type="domain" description="C2H2-type" evidence="13">
    <location>
        <begin position="324"/>
        <end position="351"/>
    </location>
</feature>
<dbReference type="GO" id="GO:0003700">
    <property type="term" value="F:DNA-binding transcription factor activity"/>
    <property type="evidence" value="ECO:0007669"/>
    <property type="project" value="TreeGrafter"/>
</dbReference>
<evidence type="ECO:0000256" key="7">
    <source>
        <dbReference type="ARBA" id="ARBA00023015"/>
    </source>
</evidence>
<evidence type="ECO:0000256" key="3">
    <source>
        <dbReference type="ARBA" id="ARBA00022723"/>
    </source>
</evidence>
<reference evidence="15 16" key="1">
    <citation type="journal article" date="2023" name="Insect Mol. Biol.">
        <title>Genome sequencing provides insights into the evolution of gene families encoding plant cell wall-degrading enzymes in longhorned beetles.</title>
        <authorList>
            <person name="Shin N.R."/>
            <person name="Okamura Y."/>
            <person name="Kirsch R."/>
            <person name="Pauchet Y."/>
        </authorList>
    </citation>
    <scope>NUCLEOTIDE SEQUENCE [LARGE SCALE GENOMIC DNA]</scope>
    <source>
        <strain evidence="15">EAD_L_NR</strain>
    </source>
</reference>
<dbReference type="Proteomes" id="UP001159042">
    <property type="component" value="Unassembled WGS sequence"/>
</dbReference>
<keyword evidence="4" id="KW-0677">Repeat</keyword>
<evidence type="ECO:0000313" key="16">
    <source>
        <dbReference type="Proteomes" id="UP001159042"/>
    </source>
</evidence>
<dbReference type="GO" id="GO:0000785">
    <property type="term" value="C:chromatin"/>
    <property type="evidence" value="ECO:0007669"/>
    <property type="project" value="UniProtKB-ARBA"/>
</dbReference>
<evidence type="ECO:0000256" key="11">
    <source>
        <dbReference type="PROSITE-ProRule" id="PRU00042"/>
    </source>
</evidence>
<evidence type="ECO:0000259" key="14">
    <source>
        <dbReference type="PROSITE" id="PS51915"/>
    </source>
</evidence>
<evidence type="ECO:0000256" key="12">
    <source>
        <dbReference type="PROSITE-ProRule" id="PRU01263"/>
    </source>
</evidence>
<evidence type="ECO:0000259" key="13">
    <source>
        <dbReference type="PROSITE" id="PS50157"/>
    </source>
</evidence>
<keyword evidence="10" id="KW-0539">Nucleus</keyword>
<keyword evidence="16" id="KW-1185">Reference proteome</keyword>
<dbReference type="SMART" id="SM00868">
    <property type="entry name" value="zf-AD"/>
    <property type="match status" value="1"/>
</dbReference>
<comment type="caution">
    <text evidence="15">The sequence shown here is derived from an EMBL/GenBank/DDBJ whole genome shotgun (WGS) entry which is preliminary data.</text>
</comment>
<proteinExistence type="inferred from homology"/>
<protein>
    <submittedName>
        <fullName evidence="15">Uncharacterized protein</fullName>
    </submittedName>
</protein>
<dbReference type="GO" id="GO:0005634">
    <property type="term" value="C:nucleus"/>
    <property type="evidence" value="ECO:0007669"/>
    <property type="project" value="UniProtKB-SubCell"/>
</dbReference>
<keyword evidence="6 12" id="KW-0862">Zinc</keyword>
<feature type="domain" description="C2H2-type" evidence="13">
    <location>
        <begin position="409"/>
        <end position="436"/>
    </location>
</feature>
<keyword evidence="8" id="KW-0238">DNA-binding</keyword>
<feature type="domain" description="C2H2-type" evidence="13">
    <location>
        <begin position="381"/>
        <end position="408"/>
    </location>
</feature>
<dbReference type="Pfam" id="PF07776">
    <property type="entry name" value="zf-AD"/>
    <property type="match status" value="1"/>
</dbReference>
<dbReference type="GO" id="GO:0000978">
    <property type="term" value="F:RNA polymerase II cis-regulatory region sequence-specific DNA binding"/>
    <property type="evidence" value="ECO:0007669"/>
    <property type="project" value="TreeGrafter"/>
</dbReference>
<dbReference type="GO" id="GO:0008270">
    <property type="term" value="F:zinc ion binding"/>
    <property type="evidence" value="ECO:0007669"/>
    <property type="project" value="UniProtKB-UniRule"/>
</dbReference>
<accession>A0AAV8WES4</accession>
<dbReference type="InterPro" id="IPR013087">
    <property type="entry name" value="Znf_C2H2_type"/>
</dbReference>
<dbReference type="FunFam" id="3.30.160.60:FF:000690">
    <property type="entry name" value="Zinc finger protein 354C"/>
    <property type="match status" value="1"/>
</dbReference>
<dbReference type="GO" id="GO:0040029">
    <property type="term" value="P:epigenetic regulation of gene expression"/>
    <property type="evidence" value="ECO:0007669"/>
    <property type="project" value="UniProtKB-ARBA"/>
</dbReference>
<keyword evidence="3 12" id="KW-0479">Metal-binding</keyword>
<name>A0AAV8WES4_9CUCU</name>
<feature type="domain" description="C2H2-type" evidence="13">
    <location>
        <begin position="353"/>
        <end position="380"/>
    </location>
</feature>
<evidence type="ECO:0000313" key="15">
    <source>
        <dbReference type="EMBL" id="KAJ8925019.1"/>
    </source>
</evidence>